<dbReference type="AlphaFoldDB" id="A0A2S7FG33"/>
<dbReference type="Proteomes" id="UP000474042">
    <property type="component" value="Unassembled WGS sequence"/>
</dbReference>
<dbReference type="Proteomes" id="UP000238081">
    <property type="component" value="Unassembled WGS sequence"/>
</dbReference>
<sequence>MKTIERTNELQLINAVEEYLKLTCYESYIGNDLETVFKQARKNGDYRFKMLNIIEKFILE</sequence>
<protein>
    <submittedName>
        <fullName evidence="3">Uncharacterized protein</fullName>
    </submittedName>
</protein>
<reference evidence="2 6" key="3">
    <citation type="submission" date="2020-01" db="EMBL/GenBank/DDBJ databases">
        <title>Genome sequence of a 1,3-propanediol producer, Clostridium butyricum S3.</title>
        <authorList>
            <person name="Zhou J."/>
        </authorList>
    </citation>
    <scope>NUCLEOTIDE SEQUENCE [LARGE SCALE GENOMIC DNA]</scope>
    <source>
        <strain evidence="2 6">S3</strain>
    </source>
</reference>
<dbReference type="RefSeq" id="WP_024039586.1">
    <property type="nucleotide sequence ID" value="NZ_BKBC01000097.1"/>
</dbReference>
<evidence type="ECO:0000313" key="5">
    <source>
        <dbReference type="Proteomes" id="UP000321089"/>
    </source>
</evidence>
<evidence type="ECO:0000313" key="1">
    <source>
        <dbReference type="EMBL" id="GEQ23312.1"/>
    </source>
</evidence>
<dbReference type="OrthoDB" id="9960419at2"/>
<evidence type="ECO:0000313" key="2">
    <source>
        <dbReference type="EMBL" id="NAS19923.1"/>
    </source>
</evidence>
<dbReference type="EMBL" id="LRDH01000001">
    <property type="protein sequence ID" value="PPV17980.1"/>
    <property type="molecule type" value="Genomic_DNA"/>
</dbReference>
<reference evidence="1 5" key="2">
    <citation type="submission" date="2019-07" db="EMBL/GenBank/DDBJ databases">
        <title>Whole genome shotgun sequence of Clostridium butyricum NBRC 3858.</title>
        <authorList>
            <person name="Hosoyama A."/>
            <person name="Uohara A."/>
            <person name="Ohji S."/>
            <person name="Ichikawa N."/>
        </authorList>
    </citation>
    <scope>NUCLEOTIDE SEQUENCE [LARGE SCALE GENOMIC DNA]</scope>
    <source>
        <strain evidence="1 5">NBRC 3858</strain>
    </source>
</reference>
<comment type="caution">
    <text evidence="3">The sequence shown here is derived from an EMBL/GenBank/DDBJ whole genome shotgun (WGS) entry which is preliminary data.</text>
</comment>
<reference evidence="3 4" key="1">
    <citation type="submission" date="2016-01" db="EMBL/GenBank/DDBJ databases">
        <title>Characterization of the Clostridium difficile lineages that are prevalent in Hong Kong and China.</title>
        <authorList>
            <person name="Kwok J.S.-L."/>
            <person name="Lam W.-Y."/>
            <person name="Ip M."/>
            <person name="Chan T.-F."/>
            <person name="Hawkey P.M."/>
            <person name="Tsui S.K.-W."/>
        </authorList>
    </citation>
    <scope>NUCLEOTIDE SEQUENCE [LARGE SCALE GENOMIC DNA]</scope>
    <source>
        <strain evidence="3 4">300064</strain>
    </source>
</reference>
<evidence type="ECO:0000313" key="4">
    <source>
        <dbReference type="Proteomes" id="UP000238081"/>
    </source>
</evidence>
<name>A0A2S7FG33_CLOBU</name>
<dbReference type="KEGG" id="cbut:ATN24_10865"/>
<accession>A0A2S7FG33</accession>
<proteinExistence type="predicted"/>
<dbReference type="EMBL" id="BKBC01000097">
    <property type="protein sequence ID" value="GEQ23312.1"/>
    <property type="molecule type" value="Genomic_DNA"/>
</dbReference>
<evidence type="ECO:0000313" key="6">
    <source>
        <dbReference type="Proteomes" id="UP000474042"/>
    </source>
</evidence>
<gene>
    <name evidence="3" type="ORF">AWN73_00820</name>
    <name evidence="1" type="ORF">CBU02nite_38180</name>
    <name evidence="2" type="ORF">GND98_019385</name>
</gene>
<evidence type="ECO:0000313" key="3">
    <source>
        <dbReference type="EMBL" id="PPV17980.1"/>
    </source>
</evidence>
<organism evidence="3 4">
    <name type="scientific">Clostridium butyricum</name>
    <dbReference type="NCBI Taxonomy" id="1492"/>
    <lineage>
        <taxon>Bacteria</taxon>
        <taxon>Bacillati</taxon>
        <taxon>Bacillota</taxon>
        <taxon>Clostridia</taxon>
        <taxon>Eubacteriales</taxon>
        <taxon>Clostridiaceae</taxon>
        <taxon>Clostridium</taxon>
    </lineage>
</organism>
<dbReference type="EMBL" id="WOFV02000127">
    <property type="protein sequence ID" value="NAS19923.1"/>
    <property type="molecule type" value="Genomic_DNA"/>
</dbReference>
<dbReference type="Proteomes" id="UP000321089">
    <property type="component" value="Unassembled WGS sequence"/>
</dbReference>